<dbReference type="KEGG" id="mcha:111012677"/>
<accession>A0A6J1CMN8</accession>
<dbReference type="GeneID" id="111012677"/>
<evidence type="ECO:0000313" key="2">
    <source>
        <dbReference type="RefSeq" id="XP_022142601.1"/>
    </source>
</evidence>
<sequence>MGANLCSFRSSCVRGPTTAAPSGDGRGISEWRRLQWWRREEIEVKREKEASIEKQETKREYLSLEELLLASPGPSSEQGFGNGGKFNVSRHGGFKRKVHPTRICNSSSICERSGGAVGESVADQDEFSGGSFSICRSESGKLKKKVSFRLPEVSEVIVIYSPEEGASADDANVAS</sequence>
<reference evidence="2" key="1">
    <citation type="submission" date="2025-08" db="UniProtKB">
        <authorList>
            <consortium name="RefSeq"/>
        </authorList>
    </citation>
    <scope>IDENTIFICATION</scope>
    <source>
        <strain evidence="2">OHB3-1</strain>
    </source>
</reference>
<name>A0A6J1CMN8_MOMCH</name>
<dbReference type="RefSeq" id="XP_022142601.1">
    <property type="nucleotide sequence ID" value="XM_022286909.1"/>
</dbReference>
<evidence type="ECO:0000313" key="1">
    <source>
        <dbReference type="Proteomes" id="UP000504603"/>
    </source>
</evidence>
<dbReference type="AlphaFoldDB" id="A0A6J1CMN8"/>
<dbReference type="Proteomes" id="UP000504603">
    <property type="component" value="Unplaced"/>
</dbReference>
<protein>
    <submittedName>
        <fullName evidence="2">Uncharacterized protein LOC111012677</fullName>
    </submittedName>
</protein>
<gene>
    <name evidence="2" type="primary">LOC111012677</name>
</gene>
<proteinExistence type="predicted"/>
<keyword evidence="1" id="KW-1185">Reference proteome</keyword>
<dbReference type="OrthoDB" id="1671024at2759"/>
<organism evidence="1 2">
    <name type="scientific">Momordica charantia</name>
    <name type="common">Bitter gourd</name>
    <name type="synonym">Balsam pear</name>
    <dbReference type="NCBI Taxonomy" id="3673"/>
    <lineage>
        <taxon>Eukaryota</taxon>
        <taxon>Viridiplantae</taxon>
        <taxon>Streptophyta</taxon>
        <taxon>Embryophyta</taxon>
        <taxon>Tracheophyta</taxon>
        <taxon>Spermatophyta</taxon>
        <taxon>Magnoliopsida</taxon>
        <taxon>eudicotyledons</taxon>
        <taxon>Gunneridae</taxon>
        <taxon>Pentapetalae</taxon>
        <taxon>rosids</taxon>
        <taxon>fabids</taxon>
        <taxon>Cucurbitales</taxon>
        <taxon>Cucurbitaceae</taxon>
        <taxon>Momordiceae</taxon>
        <taxon>Momordica</taxon>
    </lineage>
</organism>